<reference evidence="6" key="3">
    <citation type="submission" date="2025-09" db="UniProtKB">
        <authorList>
            <consortium name="Ensembl"/>
        </authorList>
    </citation>
    <scope>IDENTIFICATION</scope>
</reference>
<dbReference type="Gene3D" id="2.30.30.40">
    <property type="entry name" value="SH3 Domains"/>
    <property type="match status" value="4"/>
</dbReference>
<dbReference type="InterPro" id="IPR001452">
    <property type="entry name" value="SH3_domain"/>
</dbReference>
<feature type="domain" description="SH3" evidence="5">
    <location>
        <begin position="623"/>
        <end position="682"/>
    </location>
</feature>
<reference evidence="6" key="1">
    <citation type="submission" date="2020-06" db="EMBL/GenBank/DDBJ databases">
        <authorList>
            <consortium name="Wellcome Sanger Institute Data Sharing"/>
        </authorList>
    </citation>
    <scope>NUCLEOTIDE SEQUENCE [LARGE SCALE GENOMIC DNA]</scope>
</reference>
<feature type="region of interest" description="Disordered" evidence="3">
    <location>
        <begin position="411"/>
        <end position="471"/>
    </location>
</feature>
<feature type="compositionally biased region" description="Polar residues" evidence="3">
    <location>
        <begin position="106"/>
        <end position="117"/>
    </location>
</feature>
<dbReference type="PANTHER" id="PTHR45929">
    <property type="entry name" value="JAK PATHWAY SIGNAL TRANSDUCTION ADAPTOR MOLECULE"/>
    <property type="match status" value="1"/>
</dbReference>
<feature type="compositionally biased region" description="Polar residues" evidence="3">
    <location>
        <begin position="183"/>
        <end position="193"/>
    </location>
</feature>
<feature type="region of interest" description="Disordered" evidence="3">
    <location>
        <begin position="230"/>
        <end position="293"/>
    </location>
</feature>
<dbReference type="AlphaFoldDB" id="A0A8C5DAC9"/>
<evidence type="ECO:0000259" key="5">
    <source>
        <dbReference type="PROSITE" id="PS50002"/>
    </source>
</evidence>
<dbReference type="Pfam" id="PF07653">
    <property type="entry name" value="SH3_2"/>
    <property type="match status" value="1"/>
</dbReference>
<feature type="compositionally biased region" description="Basic and acidic residues" evidence="3">
    <location>
        <begin position="66"/>
        <end position="75"/>
    </location>
</feature>
<proteinExistence type="predicted"/>
<dbReference type="PROSITE" id="PS50002">
    <property type="entry name" value="SH3"/>
    <property type="match status" value="4"/>
</dbReference>
<dbReference type="Pfam" id="PF00018">
    <property type="entry name" value="SH3_1"/>
    <property type="match status" value="1"/>
</dbReference>
<reference evidence="6" key="2">
    <citation type="submission" date="2025-08" db="UniProtKB">
        <authorList>
            <consortium name="Ensembl"/>
        </authorList>
    </citation>
    <scope>IDENTIFICATION</scope>
</reference>
<dbReference type="GO" id="GO:0043328">
    <property type="term" value="P:protein transport to vacuole involved in ubiquitin-dependent protein catabolic process via the multivesicular body sorting pathway"/>
    <property type="evidence" value="ECO:0007669"/>
    <property type="project" value="TreeGrafter"/>
</dbReference>
<feature type="chain" id="PRO_5034266218" evidence="4">
    <location>
        <begin position="27"/>
        <end position="777"/>
    </location>
</feature>
<sequence>MEKVTIQRVLITLYLCSVLFLGKTPQKPPRPLLPKSGNRKCASETARKVATSSTAFRVTGNRRHSKSDIKAPKKKDLLPTYPQSVIVHWDTPADSYPVSKVTVSAENTSSYPSQEHSPQPVPLPRTKSRKQPNTEQTDFQTLIQISESSDCVQSDQQEISSNEYLKELLEVFTAKKECEESNKTAFQSNQSLNGEDEPSDMNNYNSQNKIQARIQAFESQASAGEEHIYETIQPQPLPRNNTKKPPIVSKPPIGLKPSFSNSRDDNSQNESTTNTTTAPIPAPRSPVSKKPGVESIRNELEALHSQGPNQSRPRPVLSRASCIYQEDTATPVQPVKEPLQPNLNINNHNSAGIATQNEYVDRVGVSLKMKRLSVSDSFQDGPPPLPVRKPVGSLNTMVSNRQSLFEQVTFVKPSMNKPHPPRPPLAKQGPGRPPQQRSTSRDSAPVLQKQKSHKEGLALPPRPNPGHSLYNKYTLHLPHGIASCDYNGNDSQELSFQKNEVLLLLGELDQNCVQCQTGEAQGRVQKSHMKVITPLPSSQTLGTGSTASWYIKQVGAFLYTEGPGELSLKAGDVVTMVEQVDSQWYKGTCGGSAGFFPVNYVKILSNSPKPLPERKPRPLPEPVSGPRCVARFDFEGKHSDELSFSEGDVILLKEYLQQDWARGQVGDFTGIFPLNYVEVIEDLPSNPTPSREPTKKIPLPGMDGPSNSQSGAQSDLERAVALYDYTGNKEGDLSFQQGDSILITQYIDADWGHGRLNNREGMFPLAFVETKSGGNIW</sequence>
<name>A0A8C5DAC9_GOUWI</name>
<feature type="region of interest" description="Disordered" evidence="3">
    <location>
        <begin position="179"/>
        <end position="204"/>
    </location>
</feature>
<dbReference type="SUPFAM" id="SSF50044">
    <property type="entry name" value="SH3-domain"/>
    <property type="match status" value="4"/>
</dbReference>
<dbReference type="GO" id="GO:0033565">
    <property type="term" value="C:ESCRT-0 complex"/>
    <property type="evidence" value="ECO:0007669"/>
    <property type="project" value="TreeGrafter"/>
</dbReference>
<keyword evidence="4" id="KW-0732">Signal</keyword>
<dbReference type="PANTHER" id="PTHR45929:SF2">
    <property type="entry name" value="SIGNAL TRANSDUCING ADAPTER MOLECULE 1"/>
    <property type="match status" value="1"/>
</dbReference>
<feature type="domain" description="SH3" evidence="5">
    <location>
        <begin position="714"/>
        <end position="773"/>
    </location>
</feature>
<evidence type="ECO:0000256" key="1">
    <source>
        <dbReference type="ARBA" id="ARBA00022443"/>
    </source>
</evidence>
<dbReference type="SMART" id="SM00326">
    <property type="entry name" value="SH3"/>
    <property type="match status" value="4"/>
</dbReference>
<feature type="domain" description="SH3" evidence="5">
    <location>
        <begin position="548"/>
        <end position="606"/>
    </location>
</feature>
<accession>A0A8C5DAC9</accession>
<evidence type="ECO:0000313" key="6">
    <source>
        <dbReference type="Ensembl" id="ENSGWIP00000000395.1"/>
    </source>
</evidence>
<dbReference type="PRINTS" id="PR00499">
    <property type="entry name" value="P67PHOX"/>
</dbReference>
<dbReference type="Pfam" id="PF14604">
    <property type="entry name" value="SH3_9"/>
    <property type="match status" value="2"/>
</dbReference>
<feature type="domain" description="SH3" evidence="5">
    <location>
        <begin position="475"/>
        <end position="534"/>
    </location>
</feature>
<evidence type="ECO:0000256" key="2">
    <source>
        <dbReference type="PROSITE-ProRule" id="PRU00192"/>
    </source>
</evidence>
<feature type="region of interest" description="Disordered" evidence="3">
    <location>
        <begin position="106"/>
        <end position="136"/>
    </location>
</feature>
<evidence type="ECO:0000313" key="7">
    <source>
        <dbReference type="Proteomes" id="UP000694680"/>
    </source>
</evidence>
<evidence type="ECO:0000256" key="3">
    <source>
        <dbReference type="SAM" id="MobiDB-lite"/>
    </source>
</evidence>
<feature type="signal peptide" evidence="4">
    <location>
        <begin position="1"/>
        <end position="26"/>
    </location>
</feature>
<protein>
    <submittedName>
        <fullName evidence="6">SH3 domain containing 19</fullName>
    </submittedName>
</protein>
<keyword evidence="1 2" id="KW-0728">SH3 domain</keyword>
<dbReference type="InterPro" id="IPR050670">
    <property type="entry name" value="STAM"/>
</dbReference>
<organism evidence="6 7">
    <name type="scientific">Gouania willdenowi</name>
    <name type="common">Blunt-snouted clingfish</name>
    <name type="synonym">Lepadogaster willdenowi</name>
    <dbReference type="NCBI Taxonomy" id="441366"/>
    <lineage>
        <taxon>Eukaryota</taxon>
        <taxon>Metazoa</taxon>
        <taxon>Chordata</taxon>
        <taxon>Craniata</taxon>
        <taxon>Vertebrata</taxon>
        <taxon>Euteleostomi</taxon>
        <taxon>Actinopterygii</taxon>
        <taxon>Neopterygii</taxon>
        <taxon>Teleostei</taxon>
        <taxon>Neoteleostei</taxon>
        <taxon>Acanthomorphata</taxon>
        <taxon>Ovalentaria</taxon>
        <taxon>Blenniimorphae</taxon>
        <taxon>Blenniiformes</taxon>
        <taxon>Gobiesocoidei</taxon>
        <taxon>Gobiesocidae</taxon>
        <taxon>Gobiesocinae</taxon>
        <taxon>Gouania</taxon>
    </lineage>
</organism>
<feature type="region of interest" description="Disordered" evidence="3">
    <location>
        <begin position="683"/>
        <end position="713"/>
    </location>
</feature>
<dbReference type="InterPro" id="IPR036028">
    <property type="entry name" value="SH3-like_dom_sf"/>
</dbReference>
<dbReference type="Proteomes" id="UP000694680">
    <property type="component" value="Chromosome 1"/>
</dbReference>
<dbReference type="Ensembl" id="ENSGWIT00000000442.1">
    <property type="protein sequence ID" value="ENSGWIP00000000395.1"/>
    <property type="gene ID" value="ENSGWIG00000000268.1"/>
</dbReference>
<keyword evidence="7" id="KW-1185">Reference proteome</keyword>
<evidence type="ECO:0000256" key="4">
    <source>
        <dbReference type="SAM" id="SignalP"/>
    </source>
</evidence>
<dbReference type="PRINTS" id="PR00452">
    <property type="entry name" value="SH3DOMAIN"/>
</dbReference>
<feature type="region of interest" description="Disordered" evidence="3">
    <location>
        <begin position="26"/>
        <end position="75"/>
    </location>
</feature>